<feature type="domain" description="Putative Flp pilus-assembly TadG-like N-terminal" evidence="2">
    <location>
        <begin position="13"/>
        <end position="55"/>
    </location>
</feature>
<dbReference type="EMBL" id="FNBM01000012">
    <property type="protein sequence ID" value="SDG50524.1"/>
    <property type="molecule type" value="Genomic_DNA"/>
</dbReference>
<dbReference type="Proteomes" id="UP000243378">
    <property type="component" value="Unassembled WGS sequence"/>
</dbReference>
<dbReference type="Pfam" id="PF13400">
    <property type="entry name" value="Tad"/>
    <property type="match status" value="1"/>
</dbReference>
<protein>
    <submittedName>
        <fullName evidence="3">Uncharacterized membrane protein</fullName>
    </submittedName>
</protein>
<evidence type="ECO:0000259" key="2">
    <source>
        <dbReference type="Pfam" id="PF13400"/>
    </source>
</evidence>
<dbReference type="InterPro" id="IPR028087">
    <property type="entry name" value="Tad_N"/>
</dbReference>
<dbReference type="OrthoDB" id="5720484at2"/>
<reference evidence="3 4" key="1">
    <citation type="submission" date="2016-10" db="EMBL/GenBank/DDBJ databases">
        <authorList>
            <person name="de Groot N.N."/>
        </authorList>
    </citation>
    <scope>NUCLEOTIDE SEQUENCE [LARGE SCALE GENOMIC DNA]</scope>
    <source>
        <strain evidence="3 4">LMG 25475</strain>
    </source>
</reference>
<organism evidence="3 4">
    <name type="scientific">Phytopseudomonas seleniipraecipitans</name>
    <dbReference type="NCBI Taxonomy" id="640205"/>
    <lineage>
        <taxon>Bacteria</taxon>
        <taxon>Pseudomonadati</taxon>
        <taxon>Pseudomonadota</taxon>
        <taxon>Gammaproteobacteria</taxon>
        <taxon>Pseudomonadales</taxon>
        <taxon>Pseudomonadaceae</taxon>
        <taxon>Phytopseudomonas</taxon>
    </lineage>
</organism>
<evidence type="ECO:0000313" key="3">
    <source>
        <dbReference type="EMBL" id="SDG50524.1"/>
    </source>
</evidence>
<accession>A0A1G7USP2</accession>
<proteinExistence type="predicted"/>
<dbReference type="STRING" id="640205.SAMN05216381_4162"/>
<dbReference type="RefSeq" id="WP_092371803.1">
    <property type="nucleotide sequence ID" value="NZ_FNBM01000012.1"/>
</dbReference>
<feature type="transmembrane region" description="Helical" evidence="1">
    <location>
        <begin position="12"/>
        <end position="34"/>
    </location>
</feature>
<evidence type="ECO:0000313" key="4">
    <source>
        <dbReference type="Proteomes" id="UP000243378"/>
    </source>
</evidence>
<keyword evidence="1" id="KW-0812">Transmembrane</keyword>
<sequence>MTPLRSNLQRQRGAFSILSAATLVMAILFLALVVDSGRLYLEQRKLQKLADTAALESISRLESGNCALDTANAHLYAVENAASYGFVGNGQQSLTSSCVSISIIDGLRVPTADPAGGRAVRVVTRNEVPASIIVRSGGLFGLPGNSTVGLQAVAVAEKDREPMAVFSVGAQLLDLNPDGLLPRLLEGAGVNVTALTLLDPEGLANAQVTPGGLLQALGVEVGINQLKALTPNGLAELVDTQVGAVGIQQLINASAKLVTHNQTLAADINAFGEELVGTELENAAVNLISTADRPGLLQLASGPNQAVGSALDVKLNLGDVLSTGLMTAVQGRGLLVNEPSLLGLAKLQLGIVEPPSIGIGPVGTTARNAQIRLGIDVDTSMLVLSPLLGTSIKLPIIIDLADVTGELTNIDCSESKPTASIAVESRIANICLGSAPNETLWSTKTNCTTSDLNDATVFKLFNIDLIKGRAAIPLLSTGNPGDKIVTLVERESVETDVNDIELGTSVAGLIPQVLSMIKLGMPKNADGAPTFSAEQAGQIADKYLTTLNHNKVAIRERMLSDGLDWKRPAGLLNLGETTMPQDWYEKAPSNCSANKPACRSTLVTALQSKAQSGVLGSILDLVGGLVNGVLFGVLGENTQPLLLKSIDPLISLLKSILDDLGELLSSLLKTLGVELGKSKIKVHSISCGLPRLVQ</sequence>
<keyword evidence="1" id="KW-0472">Membrane</keyword>
<name>A0A1G7USP2_9GAMM</name>
<evidence type="ECO:0000256" key="1">
    <source>
        <dbReference type="SAM" id="Phobius"/>
    </source>
</evidence>
<keyword evidence="1" id="KW-1133">Transmembrane helix</keyword>
<dbReference type="AlphaFoldDB" id="A0A1G7USP2"/>
<gene>
    <name evidence="3" type="ORF">SAMN05216381_4162</name>
</gene>